<dbReference type="Pfam" id="PF02597">
    <property type="entry name" value="ThiS"/>
    <property type="match status" value="1"/>
</dbReference>
<evidence type="ECO:0000313" key="1">
    <source>
        <dbReference type="EMBL" id="MCM0622018.1"/>
    </source>
</evidence>
<dbReference type="SUPFAM" id="SSF54285">
    <property type="entry name" value="MoaD/ThiS"/>
    <property type="match status" value="1"/>
</dbReference>
<comment type="caution">
    <text evidence="1">The sequence shown here is derived from an EMBL/GenBank/DDBJ whole genome shotgun (WGS) entry which is preliminary data.</text>
</comment>
<proteinExistence type="predicted"/>
<dbReference type="InterPro" id="IPR010035">
    <property type="entry name" value="Thi_S"/>
</dbReference>
<dbReference type="NCBIfam" id="TIGR01683">
    <property type="entry name" value="thiS"/>
    <property type="match status" value="1"/>
</dbReference>
<dbReference type="InterPro" id="IPR003749">
    <property type="entry name" value="ThiS/MoaD-like"/>
</dbReference>
<dbReference type="InterPro" id="IPR012675">
    <property type="entry name" value="Beta-grasp_dom_sf"/>
</dbReference>
<protein>
    <submittedName>
        <fullName evidence="1">Sulfur carrier protein ThiS</fullName>
    </submittedName>
</protein>
<organism evidence="1 2">
    <name type="scientific">Nocardioides bruguierae</name>
    <dbReference type="NCBI Taxonomy" id="2945102"/>
    <lineage>
        <taxon>Bacteria</taxon>
        <taxon>Bacillati</taxon>
        <taxon>Actinomycetota</taxon>
        <taxon>Actinomycetes</taxon>
        <taxon>Propionibacteriales</taxon>
        <taxon>Nocardioidaceae</taxon>
        <taxon>Nocardioides</taxon>
    </lineage>
</organism>
<reference evidence="1" key="1">
    <citation type="submission" date="2022-05" db="EMBL/GenBank/DDBJ databases">
        <authorList>
            <person name="Tuo L."/>
        </authorList>
    </citation>
    <scope>NUCLEOTIDE SEQUENCE</scope>
    <source>
        <strain evidence="1">BSK12Z-4</strain>
    </source>
</reference>
<name>A0A9X2D9U9_9ACTN</name>
<sequence length="73" mass="7484">MTTTGTHPPRTVEVHVNGRPRLLPAGSTVADLVPDPTGLAVAVGERVVPRAEHAGRELRTGDVVEVVGAVQGG</sequence>
<accession>A0A9X2D9U9</accession>
<dbReference type="RefSeq" id="WP_250828316.1">
    <property type="nucleotide sequence ID" value="NZ_JAMOIL010000027.1"/>
</dbReference>
<dbReference type="EMBL" id="JAMOIL010000027">
    <property type="protein sequence ID" value="MCM0622018.1"/>
    <property type="molecule type" value="Genomic_DNA"/>
</dbReference>
<dbReference type="Proteomes" id="UP001139485">
    <property type="component" value="Unassembled WGS sequence"/>
</dbReference>
<dbReference type="PANTHER" id="PTHR34472:SF1">
    <property type="entry name" value="SULFUR CARRIER PROTEIN THIS"/>
    <property type="match status" value="1"/>
</dbReference>
<evidence type="ECO:0000313" key="2">
    <source>
        <dbReference type="Proteomes" id="UP001139485"/>
    </source>
</evidence>
<dbReference type="AlphaFoldDB" id="A0A9X2D9U9"/>
<dbReference type="Gene3D" id="3.10.20.30">
    <property type="match status" value="1"/>
</dbReference>
<keyword evidence="2" id="KW-1185">Reference proteome</keyword>
<dbReference type="PANTHER" id="PTHR34472">
    <property type="entry name" value="SULFUR CARRIER PROTEIN THIS"/>
    <property type="match status" value="1"/>
</dbReference>
<gene>
    <name evidence="1" type="primary">thiS</name>
    <name evidence="1" type="ORF">M8330_17135</name>
</gene>
<dbReference type="CDD" id="cd00565">
    <property type="entry name" value="Ubl_ThiS"/>
    <property type="match status" value="1"/>
</dbReference>
<dbReference type="InterPro" id="IPR016155">
    <property type="entry name" value="Mopterin_synth/thiamin_S_b"/>
</dbReference>